<dbReference type="SUPFAM" id="SSF53756">
    <property type="entry name" value="UDP-Glycosyltransferase/glycogen phosphorylase"/>
    <property type="match status" value="1"/>
</dbReference>
<evidence type="ECO:0000313" key="3">
    <source>
        <dbReference type="EMBL" id="OGG96054.1"/>
    </source>
</evidence>
<reference evidence="3 4" key="1">
    <citation type="journal article" date="2016" name="Nat. Commun.">
        <title>Thousands of microbial genomes shed light on interconnected biogeochemical processes in an aquifer system.</title>
        <authorList>
            <person name="Anantharaman K."/>
            <person name="Brown C.T."/>
            <person name="Hug L.A."/>
            <person name="Sharon I."/>
            <person name="Castelle C.J."/>
            <person name="Probst A.J."/>
            <person name="Thomas B.C."/>
            <person name="Singh A."/>
            <person name="Wilkins M.J."/>
            <person name="Karaoz U."/>
            <person name="Brodie E.L."/>
            <person name="Williams K.H."/>
            <person name="Hubbard S.S."/>
            <person name="Banfield J.F."/>
        </authorList>
    </citation>
    <scope>NUCLEOTIDE SEQUENCE [LARGE SCALE GENOMIC DNA]</scope>
</reference>
<dbReference type="GO" id="GO:0016757">
    <property type="term" value="F:glycosyltransferase activity"/>
    <property type="evidence" value="ECO:0007669"/>
    <property type="project" value="InterPro"/>
</dbReference>
<evidence type="ECO:0000259" key="1">
    <source>
        <dbReference type="Pfam" id="PF00534"/>
    </source>
</evidence>
<evidence type="ECO:0000259" key="2">
    <source>
        <dbReference type="Pfam" id="PF13439"/>
    </source>
</evidence>
<dbReference type="CDD" id="cd03801">
    <property type="entry name" value="GT4_PimA-like"/>
    <property type="match status" value="1"/>
</dbReference>
<protein>
    <recommendedName>
        <fullName evidence="5">Glycosyltransferase subfamily 4-like N-terminal domain-containing protein</fullName>
    </recommendedName>
</protein>
<organism evidence="3 4">
    <name type="scientific">Candidatus Lambdaproteobacteria bacterium RIFOXYD2_FULL_50_16</name>
    <dbReference type="NCBI Taxonomy" id="1817772"/>
    <lineage>
        <taxon>Bacteria</taxon>
        <taxon>Pseudomonadati</taxon>
        <taxon>Pseudomonadota</taxon>
        <taxon>Candidatus Lambdaproteobacteria</taxon>
    </lineage>
</organism>
<dbReference type="Proteomes" id="UP000178449">
    <property type="component" value="Unassembled WGS sequence"/>
</dbReference>
<accession>A0A1F6GD71</accession>
<dbReference type="PANTHER" id="PTHR45947">
    <property type="entry name" value="SULFOQUINOVOSYL TRANSFERASE SQD2"/>
    <property type="match status" value="1"/>
</dbReference>
<dbReference type="Pfam" id="PF13439">
    <property type="entry name" value="Glyco_transf_4"/>
    <property type="match status" value="1"/>
</dbReference>
<proteinExistence type="predicted"/>
<comment type="caution">
    <text evidence="3">The sequence shown here is derived from an EMBL/GenBank/DDBJ whole genome shotgun (WGS) entry which is preliminary data.</text>
</comment>
<dbReference type="Pfam" id="PF00534">
    <property type="entry name" value="Glycos_transf_1"/>
    <property type="match status" value="1"/>
</dbReference>
<dbReference type="InterPro" id="IPR050194">
    <property type="entry name" value="Glycosyltransferase_grp1"/>
</dbReference>
<gene>
    <name evidence="3" type="ORF">A2527_12080</name>
</gene>
<evidence type="ECO:0008006" key="5">
    <source>
        <dbReference type="Google" id="ProtNLM"/>
    </source>
</evidence>
<dbReference type="InterPro" id="IPR001296">
    <property type="entry name" value="Glyco_trans_1"/>
</dbReference>
<dbReference type="EMBL" id="MFNE01000019">
    <property type="protein sequence ID" value="OGG96054.1"/>
    <property type="molecule type" value="Genomic_DNA"/>
</dbReference>
<name>A0A1F6GD71_9PROT</name>
<dbReference type="Gene3D" id="3.40.50.2000">
    <property type="entry name" value="Glycogen Phosphorylase B"/>
    <property type="match status" value="2"/>
</dbReference>
<dbReference type="STRING" id="1817772.A2527_12080"/>
<dbReference type="PANTHER" id="PTHR45947:SF15">
    <property type="entry name" value="TEICHURONIC ACID BIOSYNTHESIS GLYCOSYLTRANSFERASE TUAC-RELATED"/>
    <property type="match status" value="1"/>
</dbReference>
<dbReference type="InterPro" id="IPR028098">
    <property type="entry name" value="Glyco_trans_4-like_N"/>
</dbReference>
<feature type="domain" description="Glycosyl transferase family 1" evidence="1">
    <location>
        <begin position="172"/>
        <end position="335"/>
    </location>
</feature>
<sequence length="360" mass="39140">MQVIHFLMDHRLGGPHVFAKTLSENLKKNGDFQFTYVTPARGELTDIALVNLRHFFSPLYVLEVPINTLLAARLAYPRPVLFHVHGAANIAPVIAAGLTNTPLLWTFHETVPGFLPLVKFAKKFLKPGAYRVTGVTALSAQVYQTPEALTLPAPVDPEAYQPQSLEARPIDPTKGPRFFSLANLNPLKGQDVLLEALAGLSGPWSLRLAGQELKTHQAYAAQLHQKARVIKAQNPLAQIEFLGWCSPAQVKAELNQTDLFILPSRSEGTPIALLEAMAMGTVSIASLVGGIGQIVAQKTQGFLVPPEEPKALLGAIETFLGLSLEERSAIKKAARVHVIEQYAVQKIAAQFGALYQELTA</sequence>
<dbReference type="AlphaFoldDB" id="A0A1F6GD71"/>
<evidence type="ECO:0000313" key="4">
    <source>
        <dbReference type="Proteomes" id="UP000178449"/>
    </source>
</evidence>
<feature type="domain" description="Glycosyltransferase subfamily 4-like N-terminal" evidence="2">
    <location>
        <begin position="13"/>
        <end position="143"/>
    </location>
</feature>